<feature type="domain" description="Zinc-ribbon" evidence="2">
    <location>
        <begin position="8"/>
        <end position="25"/>
    </location>
</feature>
<evidence type="ECO:0000256" key="1">
    <source>
        <dbReference type="SAM" id="Phobius"/>
    </source>
</evidence>
<accession>A0ABV1ENQ2</accession>
<dbReference type="Proteomes" id="UP001440599">
    <property type="component" value="Unassembled WGS sequence"/>
</dbReference>
<gene>
    <name evidence="3" type="ORF">WMO45_06795</name>
</gene>
<dbReference type="RefSeq" id="WP_349139814.1">
    <property type="nucleotide sequence ID" value="NZ_JBBMFT010000003.1"/>
</dbReference>
<evidence type="ECO:0000259" key="2">
    <source>
        <dbReference type="Pfam" id="PF13240"/>
    </source>
</evidence>
<sequence>MNGKTRPCPHCGVSLPEDAAFCPFCAESIRHRQSVKVPSHLWRKWMKPAVILVMLILLAAGLYHHFTPHVYDAWGELTYTLDGNDYHLAVTFRNDPTPERSYTVQVETDGRYDRDAKLFITHVSTGVDAGQMFNQQIDSAYVQVTQPSDSPSPVTWLQPEYTSDPATEGLLHSVLNFTGESQGPAELEWHINMKNGDTIILRQKLIFEAVDSLHYYPEDWPMDTIEALQALVDQIQAEVPLPTVVHLHLPPVTYEGGLTIDKRTVNLYGSLGEDNMRTTFLGPVVYKPEKDPQGSIEYIDFRGGGTGTGLTVEADCHVEDCGFSGWDVGLLVGGEDWADPVGCLFEDNSVGFRFDSGGSYVNANLFEGNAFLRNGTAVELLRVPGAKTLYFDGCRFAGNDADLSNPADHPINISYATFE</sequence>
<proteinExistence type="predicted"/>
<keyword evidence="1" id="KW-0472">Membrane</keyword>
<dbReference type="SUPFAM" id="SSF51126">
    <property type="entry name" value="Pectin lyase-like"/>
    <property type="match status" value="1"/>
</dbReference>
<name>A0ABV1ENQ2_9FIRM</name>
<organism evidence="3 4">
    <name type="scientific">Flavonifractor hominis</name>
    <dbReference type="NCBI Taxonomy" id="3133178"/>
    <lineage>
        <taxon>Bacteria</taxon>
        <taxon>Bacillati</taxon>
        <taxon>Bacillota</taxon>
        <taxon>Clostridia</taxon>
        <taxon>Eubacteriales</taxon>
        <taxon>Oscillospiraceae</taxon>
        <taxon>Flavonifractor</taxon>
    </lineage>
</organism>
<keyword evidence="1" id="KW-0812">Transmembrane</keyword>
<evidence type="ECO:0000313" key="4">
    <source>
        <dbReference type="Proteomes" id="UP001440599"/>
    </source>
</evidence>
<evidence type="ECO:0000313" key="3">
    <source>
        <dbReference type="EMBL" id="MEQ2456227.1"/>
    </source>
</evidence>
<dbReference type="InterPro" id="IPR011050">
    <property type="entry name" value="Pectin_lyase_fold/virulence"/>
</dbReference>
<keyword evidence="4" id="KW-1185">Reference proteome</keyword>
<dbReference type="EMBL" id="JBBMFT010000003">
    <property type="protein sequence ID" value="MEQ2456227.1"/>
    <property type="molecule type" value="Genomic_DNA"/>
</dbReference>
<feature type="transmembrane region" description="Helical" evidence="1">
    <location>
        <begin position="49"/>
        <end position="66"/>
    </location>
</feature>
<comment type="caution">
    <text evidence="3">The sequence shown here is derived from an EMBL/GenBank/DDBJ whole genome shotgun (WGS) entry which is preliminary data.</text>
</comment>
<reference evidence="3 4" key="1">
    <citation type="submission" date="2024-03" db="EMBL/GenBank/DDBJ databases">
        <title>Human intestinal bacterial collection.</title>
        <authorList>
            <person name="Pauvert C."/>
            <person name="Hitch T.C.A."/>
            <person name="Clavel T."/>
        </authorList>
    </citation>
    <scope>NUCLEOTIDE SEQUENCE [LARGE SCALE GENOMIC DNA]</scope>
    <source>
        <strain evidence="3 4">CLA-AP-H34</strain>
    </source>
</reference>
<protein>
    <submittedName>
        <fullName evidence="3">Zinc ribbon domain-containing protein</fullName>
    </submittedName>
</protein>
<dbReference type="Pfam" id="PF13240">
    <property type="entry name" value="Zn_Ribbon_1"/>
    <property type="match status" value="1"/>
</dbReference>
<keyword evidence="1" id="KW-1133">Transmembrane helix</keyword>
<dbReference type="InterPro" id="IPR026870">
    <property type="entry name" value="Zinc_ribbon_dom"/>
</dbReference>